<evidence type="ECO:0000313" key="1">
    <source>
        <dbReference type="EMBL" id="WPR88875.1"/>
    </source>
</evidence>
<dbReference type="Gene3D" id="3.30.530.20">
    <property type="match status" value="1"/>
</dbReference>
<dbReference type="InterPro" id="IPR019587">
    <property type="entry name" value="Polyketide_cyclase/dehydratase"/>
</dbReference>
<dbReference type="RefSeq" id="WP_320941592.1">
    <property type="nucleotide sequence ID" value="NZ_BAABEU010000005.1"/>
</dbReference>
<proteinExistence type="predicted"/>
<reference evidence="1 2" key="1">
    <citation type="submission" date="2023-11" db="EMBL/GenBank/DDBJ databases">
        <title>Genome sequence of Microbacterium rhizosphaerae KACC 19337.</title>
        <authorList>
            <person name="Choi H."/>
            <person name="Kim S."/>
            <person name="Kim Y."/>
            <person name="Kwon S.-W."/>
            <person name="Heo J."/>
        </authorList>
    </citation>
    <scope>NUCLEOTIDE SEQUENCE [LARGE SCALE GENOMIC DNA]</scope>
    <source>
        <strain evidence="1 2">KACC 19337</strain>
    </source>
</reference>
<accession>A0ABZ0SK50</accession>
<dbReference type="Pfam" id="PF10604">
    <property type="entry name" value="Polyketide_cyc2"/>
    <property type="match status" value="1"/>
</dbReference>
<dbReference type="Proteomes" id="UP001323798">
    <property type="component" value="Chromosome"/>
</dbReference>
<name>A0ABZ0SK50_9MICO</name>
<dbReference type="EMBL" id="CP139368">
    <property type="protein sequence ID" value="WPR88875.1"/>
    <property type="molecule type" value="Genomic_DNA"/>
</dbReference>
<evidence type="ECO:0000313" key="2">
    <source>
        <dbReference type="Proteomes" id="UP001323798"/>
    </source>
</evidence>
<sequence length="143" mass="15209">MLHDESTVTIDRTPEDVYDYLVDGLNGMTWRQGIRSIALRAGTVGAVGAEYAQELAGPGGRSIPGDYRVTVADRPDRIQFEVIAGPLHPKGTYAISADGSGSRVTFALDAQPAGIMRLMSGTIRKTMASEVGSLATLKQVLES</sequence>
<dbReference type="SUPFAM" id="SSF55961">
    <property type="entry name" value="Bet v1-like"/>
    <property type="match status" value="1"/>
</dbReference>
<dbReference type="InterPro" id="IPR023393">
    <property type="entry name" value="START-like_dom_sf"/>
</dbReference>
<organism evidence="1 2">
    <name type="scientific">Microbacterium rhizosphaerae</name>
    <dbReference type="NCBI Taxonomy" id="1678237"/>
    <lineage>
        <taxon>Bacteria</taxon>
        <taxon>Bacillati</taxon>
        <taxon>Actinomycetota</taxon>
        <taxon>Actinomycetes</taxon>
        <taxon>Micrococcales</taxon>
        <taxon>Microbacteriaceae</taxon>
        <taxon>Microbacterium</taxon>
    </lineage>
</organism>
<gene>
    <name evidence="1" type="ORF">SM116_14040</name>
</gene>
<protein>
    <submittedName>
        <fullName evidence="1">SRPBCC family protein</fullName>
    </submittedName>
</protein>
<keyword evidence="2" id="KW-1185">Reference proteome</keyword>